<dbReference type="Proteomes" id="UP001207468">
    <property type="component" value="Unassembled WGS sequence"/>
</dbReference>
<reference evidence="1" key="1">
    <citation type="submission" date="2021-03" db="EMBL/GenBank/DDBJ databases">
        <title>Evolutionary priming and transition to the ectomycorrhizal habit in an iconic lineage of mushroom-forming fungi: is preadaptation a requirement?</title>
        <authorList>
            <consortium name="DOE Joint Genome Institute"/>
            <person name="Looney B.P."/>
            <person name="Miyauchi S."/>
            <person name="Morin E."/>
            <person name="Drula E."/>
            <person name="Courty P.E."/>
            <person name="Chicoki N."/>
            <person name="Fauchery L."/>
            <person name="Kohler A."/>
            <person name="Kuo A."/>
            <person name="LaButti K."/>
            <person name="Pangilinan J."/>
            <person name="Lipzen A."/>
            <person name="Riley R."/>
            <person name="Andreopoulos W."/>
            <person name="He G."/>
            <person name="Johnson J."/>
            <person name="Barry K.W."/>
            <person name="Grigoriev I.V."/>
            <person name="Nagy L."/>
            <person name="Hibbett D."/>
            <person name="Henrissat B."/>
            <person name="Matheny P.B."/>
            <person name="Labbe J."/>
            <person name="Martin A.F."/>
        </authorList>
    </citation>
    <scope>NUCLEOTIDE SEQUENCE</scope>
    <source>
        <strain evidence="1">BPL698</strain>
    </source>
</reference>
<proteinExistence type="predicted"/>
<keyword evidence="2" id="KW-1185">Reference proteome</keyword>
<evidence type="ECO:0000313" key="1">
    <source>
        <dbReference type="EMBL" id="KAI9511682.1"/>
    </source>
</evidence>
<sequence length="419" mass="46378">MNVLVPRHPENPFSQPQSTNHSGFAYANQLSGVPFTSFESGFISAIVGAAFLSAVSVLLLLWIYFYHPPSRLGNKTHVPVIFGSLLASNFLQAIGTIINVQWVALNGVSPGTLCSMQAGIKQAGNVGTAIWSFDLALLAFSLLFLRTRLSTRSMWLMLALGWAFMVFVVVIGPLAIQKDTIGPYFGPAGFWCWITESYPFSQVFLEYMFEWTSALLCLFLYVTVFLRVRGNLIQDTTGNWSLQWVIRSESWQLGCARDYLDSSTMKMVRVIVWYPVTYTVLIVPISIGRFASYAGARVPHGFTFLADFIFALGGFVNLVLFLGTWRSMPDPSTIPDFSTPRSHTDKVSLQRGGITPFVLTSRDAEEVPEVMASASDGEASVSCSEKDMETETLEHHSSTDSHVSDARSQLSTLPLSPRR</sequence>
<name>A0ACC0ULI2_9AGAM</name>
<evidence type="ECO:0000313" key="2">
    <source>
        <dbReference type="Proteomes" id="UP001207468"/>
    </source>
</evidence>
<protein>
    <submittedName>
        <fullName evidence="1">Uncharacterized protein</fullName>
    </submittedName>
</protein>
<organism evidence="1 2">
    <name type="scientific">Russula earlei</name>
    <dbReference type="NCBI Taxonomy" id="71964"/>
    <lineage>
        <taxon>Eukaryota</taxon>
        <taxon>Fungi</taxon>
        <taxon>Dikarya</taxon>
        <taxon>Basidiomycota</taxon>
        <taxon>Agaricomycotina</taxon>
        <taxon>Agaricomycetes</taxon>
        <taxon>Russulales</taxon>
        <taxon>Russulaceae</taxon>
        <taxon>Russula</taxon>
    </lineage>
</organism>
<gene>
    <name evidence="1" type="ORF">F5148DRAFT_1169706</name>
</gene>
<dbReference type="EMBL" id="JAGFNK010000019">
    <property type="protein sequence ID" value="KAI9511682.1"/>
    <property type="molecule type" value="Genomic_DNA"/>
</dbReference>
<comment type="caution">
    <text evidence="1">The sequence shown here is derived from an EMBL/GenBank/DDBJ whole genome shotgun (WGS) entry which is preliminary data.</text>
</comment>
<accession>A0ACC0ULI2</accession>